<name>A0A8B9TE19_ANAPL</name>
<proteinExistence type="predicted"/>
<dbReference type="AlphaFoldDB" id="A0A8B9TE19"/>
<dbReference type="Proteomes" id="UP000694400">
    <property type="component" value="Chromosome 20"/>
</dbReference>
<reference evidence="1" key="3">
    <citation type="submission" date="2025-09" db="UniProtKB">
        <authorList>
            <consortium name="Ensembl"/>
        </authorList>
    </citation>
    <scope>IDENTIFICATION</scope>
</reference>
<evidence type="ECO:0000313" key="1">
    <source>
        <dbReference type="Ensembl" id="ENSAPLP00020020028.1"/>
    </source>
</evidence>
<sequence>MLKGVVASKNCNLTQVKIDEVLCLVCYIAAKVSANNAVPTAPSPLGYLLYIRCNVLFYVVLLHCLRGTVNGILLHVLGHVCILDDSLSVRHGWPPASSDLGCSISLGQRRQETT</sequence>
<evidence type="ECO:0000313" key="2">
    <source>
        <dbReference type="Proteomes" id="UP000694400"/>
    </source>
</evidence>
<organism evidence="1 2">
    <name type="scientific">Anas platyrhynchos</name>
    <name type="common">Mallard</name>
    <name type="synonym">Anas boschas</name>
    <dbReference type="NCBI Taxonomy" id="8839"/>
    <lineage>
        <taxon>Eukaryota</taxon>
        <taxon>Metazoa</taxon>
        <taxon>Chordata</taxon>
        <taxon>Craniata</taxon>
        <taxon>Vertebrata</taxon>
        <taxon>Euteleostomi</taxon>
        <taxon>Archelosauria</taxon>
        <taxon>Archosauria</taxon>
        <taxon>Dinosauria</taxon>
        <taxon>Saurischia</taxon>
        <taxon>Theropoda</taxon>
        <taxon>Coelurosauria</taxon>
        <taxon>Aves</taxon>
        <taxon>Neognathae</taxon>
        <taxon>Galloanserae</taxon>
        <taxon>Anseriformes</taxon>
        <taxon>Anatidae</taxon>
        <taxon>Anatinae</taxon>
        <taxon>Anas</taxon>
    </lineage>
</organism>
<protein>
    <recommendedName>
        <fullName evidence="3">Dynein light chain</fullName>
    </recommendedName>
</protein>
<reference evidence="1" key="2">
    <citation type="submission" date="2025-08" db="UniProtKB">
        <authorList>
            <consortium name="Ensembl"/>
        </authorList>
    </citation>
    <scope>IDENTIFICATION</scope>
</reference>
<evidence type="ECO:0008006" key="3">
    <source>
        <dbReference type="Google" id="ProtNLM"/>
    </source>
</evidence>
<dbReference type="PANTHER" id="PTHR48424:SF2">
    <property type="entry name" value="DYNEIN LIGHT CHAIN"/>
    <property type="match status" value="1"/>
</dbReference>
<dbReference type="PANTHER" id="PTHR48424">
    <property type="entry name" value="DYNEIN LIGHT CHAIN-RELATED"/>
    <property type="match status" value="1"/>
</dbReference>
<reference evidence="1" key="1">
    <citation type="submission" date="2019-08" db="EMBL/GenBank/DDBJ databases">
        <title>Three high-quality genomes provides insights into domestication of ducks.</title>
        <authorList>
            <person name="Hou Z.C."/>
            <person name="Zhu F."/>
            <person name="Yin Z.T."/>
            <person name="Zhang F."/>
        </authorList>
    </citation>
    <scope>NUCLEOTIDE SEQUENCE [LARGE SCALE GENOMIC DNA]</scope>
</reference>
<dbReference type="Ensembl" id="ENSAPLT00020021641.1">
    <property type="protein sequence ID" value="ENSAPLP00020020028.1"/>
    <property type="gene ID" value="ENSAPLG00020014132.1"/>
</dbReference>
<accession>A0A8B9TE19</accession>